<dbReference type="AlphaFoldDB" id="A0A9W8RSN0"/>
<organism evidence="1 2">
    <name type="scientific">Fusarium torreyae</name>
    <dbReference type="NCBI Taxonomy" id="1237075"/>
    <lineage>
        <taxon>Eukaryota</taxon>
        <taxon>Fungi</taxon>
        <taxon>Dikarya</taxon>
        <taxon>Ascomycota</taxon>
        <taxon>Pezizomycotina</taxon>
        <taxon>Sordariomycetes</taxon>
        <taxon>Hypocreomycetidae</taxon>
        <taxon>Hypocreales</taxon>
        <taxon>Nectriaceae</taxon>
        <taxon>Fusarium</taxon>
    </lineage>
</organism>
<comment type="caution">
    <text evidence="1">The sequence shown here is derived from an EMBL/GenBank/DDBJ whole genome shotgun (WGS) entry which is preliminary data.</text>
</comment>
<dbReference type="PANTHER" id="PTHR42749:SF8">
    <property type="entry name" value="HSP70 FAMILY PROTEIN (AFU_ORTHOLOGUE AFUA_3G13740)"/>
    <property type="match status" value="1"/>
</dbReference>
<accession>A0A9W8RSN0</accession>
<reference evidence="1" key="1">
    <citation type="submission" date="2022-09" db="EMBL/GenBank/DDBJ databases">
        <title>Fusarium specimens isolated from Avocado Roots.</title>
        <authorList>
            <person name="Stajich J."/>
            <person name="Roper C."/>
            <person name="Heimlech-Rivalta G."/>
        </authorList>
    </citation>
    <scope>NUCLEOTIDE SEQUENCE</scope>
    <source>
        <strain evidence="1">CF00136</strain>
    </source>
</reference>
<evidence type="ECO:0008006" key="3">
    <source>
        <dbReference type="Google" id="ProtNLM"/>
    </source>
</evidence>
<protein>
    <recommendedName>
        <fullName evidence="3">Hsp70 protein</fullName>
    </recommendedName>
</protein>
<dbReference type="SUPFAM" id="SSF53067">
    <property type="entry name" value="Actin-like ATPase domain"/>
    <property type="match status" value="1"/>
</dbReference>
<gene>
    <name evidence="1" type="ORF">NW762_010863</name>
</gene>
<dbReference type="Proteomes" id="UP001152049">
    <property type="component" value="Unassembled WGS sequence"/>
</dbReference>
<dbReference type="CDD" id="cd10170">
    <property type="entry name" value="ASKHA_NBD_HSP70"/>
    <property type="match status" value="1"/>
</dbReference>
<dbReference type="InterPro" id="IPR043129">
    <property type="entry name" value="ATPase_NBD"/>
</dbReference>
<evidence type="ECO:0000313" key="1">
    <source>
        <dbReference type="EMBL" id="KAJ4252954.1"/>
    </source>
</evidence>
<sequence length="652" mass="73190">MPPRQAKRGHLKVAVDVGTTSSAVSYVLVPEGTRAKDTSSSAIETVSNYPTCAMAQSGDPMQMKVPTEIIYPQGWNFATPYDSKMGCHMPMNSADDLVANDDEEAYTRPRWGYQVHEALRLPDTHSDASKRPVYHFKTLFGEGKNQARLRKHGEESLRNLHRHTIDRSKFAPKKVLVPVMVDFLTFLLQHAKDEILKQGYEFTGPTEIILCIPHIWGQQSCSDMQDCMAKALGRVCFPGVEVHQNSISKVFLISEPEAAATYLLASGGTVDAIMYTVTGQAPLRLKQEVVQPGGDTCGSTSINQGVRELVYDLIENETYLETNGTTIKGIVEALVCGEFEYLIKRGFRAGIDTPDASPRVTIAGLQGGRHEDFLSAARYIDKLNKIFTRVFEQVAAVMIGQLTEAKKKKSVDKVVLIGGFAAFSYLRDYLRKALDTFNEEHDTTTEWHSIRDVERGVTINAVAVGAVVRALNKENGPERRARSSYGLIRLESKGPEHGKHKGYSNGLTKDEWLNTIQWVIKKDDLIPRNRTVCIDAMTPFSFYDKETGLAFTGPFTCTENIWLSHKANKDHYKRTHKYNRGAVNVGTLEFDVTFLYENGLLRLRTPKRDGDGEEVTELHWEAWYKIMFIIDGFTMQCKLFIGDRIESMVVGY</sequence>
<dbReference type="PANTHER" id="PTHR42749">
    <property type="entry name" value="CELL SHAPE-DETERMINING PROTEIN MREB"/>
    <property type="match status" value="1"/>
</dbReference>
<proteinExistence type="predicted"/>
<dbReference type="EMBL" id="JAOQAZ010000025">
    <property type="protein sequence ID" value="KAJ4252954.1"/>
    <property type="molecule type" value="Genomic_DNA"/>
</dbReference>
<name>A0A9W8RSN0_9HYPO</name>
<keyword evidence="2" id="KW-1185">Reference proteome</keyword>
<dbReference type="OrthoDB" id="2963168at2759"/>
<evidence type="ECO:0000313" key="2">
    <source>
        <dbReference type="Proteomes" id="UP001152049"/>
    </source>
</evidence>
<dbReference type="Gene3D" id="3.30.420.40">
    <property type="match status" value="1"/>
</dbReference>